<gene>
    <name evidence="1" type="ORF">ACFYXQ_15720</name>
</gene>
<evidence type="ECO:0000313" key="1">
    <source>
        <dbReference type="EMBL" id="MFF3569219.1"/>
    </source>
</evidence>
<proteinExistence type="predicted"/>
<protein>
    <recommendedName>
        <fullName evidence="3">Transposase</fullName>
    </recommendedName>
</protein>
<dbReference type="EMBL" id="JBIAQY010000004">
    <property type="protein sequence ID" value="MFF3569219.1"/>
    <property type="molecule type" value="Genomic_DNA"/>
</dbReference>
<sequence>MPTELAVAELLHARIRALVDENHRLRHRNRTLAIALDDVLDRACAHALCCGNEQLLTATTDRHGSSAVSAGSTVAGDGFAVH</sequence>
<reference evidence="1 2" key="1">
    <citation type="submission" date="2024-10" db="EMBL/GenBank/DDBJ databases">
        <title>The Natural Products Discovery Center: Release of the First 8490 Sequenced Strains for Exploring Actinobacteria Biosynthetic Diversity.</title>
        <authorList>
            <person name="Kalkreuter E."/>
            <person name="Kautsar S.A."/>
            <person name="Yang D."/>
            <person name="Bader C.D."/>
            <person name="Teijaro C.N."/>
            <person name="Fluegel L."/>
            <person name="Davis C.M."/>
            <person name="Simpson J.R."/>
            <person name="Lauterbach L."/>
            <person name="Steele A.D."/>
            <person name="Gui C."/>
            <person name="Meng S."/>
            <person name="Li G."/>
            <person name="Viehrig K."/>
            <person name="Ye F."/>
            <person name="Su P."/>
            <person name="Kiefer A.F."/>
            <person name="Nichols A."/>
            <person name="Cepeda A.J."/>
            <person name="Yan W."/>
            <person name="Fan B."/>
            <person name="Jiang Y."/>
            <person name="Adhikari A."/>
            <person name="Zheng C.-J."/>
            <person name="Schuster L."/>
            <person name="Cowan T.M."/>
            <person name="Smanski M.J."/>
            <person name="Chevrette M.G."/>
            <person name="De Carvalho L.P.S."/>
            <person name="Shen B."/>
        </authorList>
    </citation>
    <scope>NUCLEOTIDE SEQUENCE [LARGE SCALE GENOMIC DNA]</scope>
    <source>
        <strain evidence="1 2">NPDC002593</strain>
    </source>
</reference>
<dbReference type="RefSeq" id="WP_387403990.1">
    <property type="nucleotide sequence ID" value="NZ_JBIAQY010000004.1"/>
</dbReference>
<accession>A0ABW6S0K4</accession>
<keyword evidence="2" id="KW-1185">Reference proteome</keyword>
<dbReference type="Proteomes" id="UP001601992">
    <property type="component" value="Unassembled WGS sequence"/>
</dbReference>
<organism evidence="1 2">
    <name type="scientific">Nocardia jiangxiensis</name>
    <dbReference type="NCBI Taxonomy" id="282685"/>
    <lineage>
        <taxon>Bacteria</taxon>
        <taxon>Bacillati</taxon>
        <taxon>Actinomycetota</taxon>
        <taxon>Actinomycetes</taxon>
        <taxon>Mycobacteriales</taxon>
        <taxon>Nocardiaceae</taxon>
        <taxon>Nocardia</taxon>
    </lineage>
</organism>
<comment type="caution">
    <text evidence="1">The sequence shown here is derived from an EMBL/GenBank/DDBJ whole genome shotgun (WGS) entry which is preliminary data.</text>
</comment>
<evidence type="ECO:0000313" key="2">
    <source>
        <dbReference type="Proteomes" id="UP001601992"/>
    </source>
</evidence>
<name>A0ABW6S0K4_9NOCA</name>
<evidence type="ECO:0008006" key="3">
    <source>
        <dbReference type="Google" id="ProtNLM"/>
    </source>
</evidence>